<dbReference type="AlphaFoldDB" id="A0A3E2DNJ0"/>
<sequence>MYIVLPSGQSGLHSFLHPDCHDDGRYLRFRDMTNESKMPSSREPMAHDHIPWTARDSAL</sequence>
<feature type="region of interest" description="Disordered" evidence="1">
    <location>
        <begin position="36"/>
        <end position="59"/>
    </location>
</feature>
<evidence type="ECO:0000313" key="2">
    <source>
        <dbReference type="EMBL" id="RFT46952.1"/>
    </source>
</evidence>
<evidence type="ECO:0000256" key="1">
    <source>
        <dbReference type="SAM" id="MobiDB-lite"/>
    </source>
</evidence>
<comment type="caution">
    <text evidence="2">The sequence shown here is derived from an EMBL/GenBank/DDBJ whole genome shotgun (WGS) entry which is preliminary data.</text>
</comment>
<dbReference type="Proteomes" id="UP000259211">
    <property type="component" value="Unassembled WGS sequence"/>
</dbReference>
<protein>
    <submittedName>
        <fullName evidence="2">Uncharacterized protein</fullName>
    </submittedName>
</protein>
<evidence type="ECO:0000313" key="3">
    <source>
        <dbReference type="Proteomes" id="UP000259211"/>
    </source>
</evidence>
<reference evidence="2 3" key="1">
    <citation type="submission" date="2017-07" db="EMBL/GenBank/DDBJ databases">
        <authorList>
            <person name="Sun Z.S."/>
            <person name="Albrecht U."/>
            <person name="Echele G."/>
            <person name="Lee C.C."/>
        </authorList>
    </citation>
    <scope>NUCLEOTIDE SEQUENCE [LARGE SCALE GENOMIC DNA]</scope>
    <source>
        <strain evidence="2 3">P16-029</strain>
    </source>
</reference>
<accession>A0A3E2DNJ0</accession>
<proteinExistence type="predicted"/>
<organism evidence="2 3">
    <name type="scientific">Cutibacterium avidum</name>
    <dbReference type="NCBI Taxonomy" id="33010"/>
    <lineage>
        <taxon>Bacteria</taxon>
        <taxon>Bacillati</taxon>
        <taxon>Actinomycetota</taxon>
        <taxon>Actinomycetes</taxon>
        <taxon>Propionibacteriales</taxon>
        <taxon>Propionibacteriaceae</taxon>
        <taxon>Cutibacterium</taxon>
    </lineage>
</organism>
<dbReference type="EMBL" id="NOWI01000001">
    <property type="protein sequence ID" value="RFT46952.1"/>
    <property type="molecule type" value="Genomic_DNA"/>
</dbReference>
<name>A0A3E2DNJ0_9ACTN</name>
<gene>
    <name evidence="2" type="ORF">CHT91_01170</name>
</gene>